<dbReference type="Proteomes" id="UP000281406">
    <property type="component" value="Unassembled WGS sequence"/>
</dbReference>
<name>A0A3N0YPL1_ANAGA</name>
<sequence length="146" mass="16462">MPEASDLDLFGVADSFGEFERVKGQALLRTGPPPRQLRGSQWVRLQEAILLCRKYPSLQGRVVHVIEPGPADRHTDLDRAQDEAMLLVEWAHTDKLLLNYKGRNTPSQRRRTSGDESRLWGWLTSAASVSKVSLTHQTNARQSMAK</sequence>
<protein>
    <submittedName>
        <fullName evidence="1">Uncharacterized protein</fullName>
    </submittedName>
</protein>
<evidence type="ECO:0000313" key="2">
    <source>
        <dbReference type="Proteomes" id="UP000281406"/>
    </source>
</evidence>
<keyword evidence="2" id="KW-1185">Reference proteome</keyword>
<evidence type="ECO:0000313" key="1">
    <source>
        <dbReference type="EMBL" id="ROL48113.1"/>
    </source>
</evidence>
<reference evidence="1 2" key="1">
    <citation type="submission" date="2018-10" db="EMBL/GenBank/DDBJ databases">
        <title>Genome assembly for a Yunnan-Guizhou Plateau 3E fish, Anabarilius grahami (Regan), and its evolutionary and genetic applications.</title>
        <authorList>
            <person name="Jiang W."/>
        </authorList>
    </citation>
    <scope>NUCLEOTIDE SEQUENCE [LARGE SCALE GENOMIC DNA]</scope>
    <source>
        <strain evidence="1">AG-KIZ</strain>
        <tissue evidence="1">Muscle</tissue>
    </source>
</reference>
<organism evidence="1 2">
    <name type="scientific">Anabarilius grahami</name>
    <name type="common">Kanglang fish</name>
    <name type="synonym">Barilius grahami</name>
    <dbReference type="NCBI Taxonomy" id="495550"/>
    <lineage>
        <taxon>Eukaryota</taxon>
        <taxon>Metazoa</taxon>
        <taxon>Chordata</taxon>
        <taxon>Craniata</taxon>
        <taxon>Vertebrata</taxon>
        <taxon>Euteleostomi</taxon>
        <taxon>Actinopterygii</taxon>
        <taxon>Neopterygii</taxon>
        <taxon>Teleostei</taxon>
        <taxon>Ostariophysi</taxon>
        <taxon>Cypriniformes</taxon>
        <taxon>Xenocyprididae</taxon>
        <taxon>Xenocypridinae</taxon>
        <taxon>Xenocypridinae incertae sedis</taxon>
        <taxon>Anabarilius</taxon>
    </lineage>
</organism>
<proteinExistence type="predicted"/>
<gene>
    <name evidence="1" type="ORF">DPX16_2695</name>
</gene>
<dbReference type="EMBL" id="RJVU01033420">
    <property type="protein sequence ID" value="ROL48113.1"/>
    <property type="molecule type" value="Genomic_DNA"/>
</dbReference>
<dbReference type="AlphaFoldDB" id="A0A3N0YPL1"/>
<comment type="caution">
    <text evidence="1">The sequence shown here is derived from an EMBL/GenBank/DDBJ whole genome shotgun (WGS) entry which is preliminary data.</text>
</comment>
<accession>A0A3N0YPL1</accession>